<dbReference type="InterPro" id="IPR041465">
    <property type="entry name" value="SfsA_N"/>
</dbReference>
<evidence type="ECO:0000259" key="3">
    <source>
        <dbReference type="Pfam" id="PF17746"/>
    </source>
</evidence>
<dbReference type="Gene3D" id="3.40.1350.60">
    <property type="match status" value="1"/>
</dbReference>
<dbReference type="HAMAP" id="MF_00095">
    <property type="entry name" value="SfsA"/>
    <property type="match status" value="1"/>
</dbReference>
<dbReference type="PANTHER" id="PTHR30545">
    <property type="entry name" value="SUGAR FERMENTATION STIMULATION PROTEIN A"/>
    <property type="match status" value="1"/>
</dbReference>
<organism evidence="4 5">
    <name type="scientific">Anaerofustis stercorihominis DSM 17244</name>
    <dbReference type="NCBI Taxonomy" id="445971"/>
    <lineage>
        <taxon>Bacteria</taxon>
        <taxon>Bacillati</taxon>
        <taxon>Bacillota</taxon>
        <taxon>Clostridia</taxon>
        <taxon>Eubacteriales</taxon>
        <taxon>Eubacteriaceae</taxon>
        <taxon>Anaerofustis</taxon>
    </lineage>
</organism>
<dbReference type="GO" id="GO:0003677">
    <property type="term" value="F:DNA binding"/>
    <property type="evidence" value="ECO:0007669"/>
    <property type="project" value="InterPro"/>
</dbReference>
<dbReference type="Proteomes" id="UP000005178">
    <property type="component" value="Unassembled WGS sequence"/>
</dbReference>
<dbReference type="eggNOG" id="COG1489">
    <property type="taxonomic scope" value="Bacteria"/>
</dbReference>
<evidence type="ECO:0000313" key="5">
    <source>
        <dbReference type="Proteomes" id="UP000005178"/>
    </source>
</evidence>
<dbReference type="AlphaFoldDB" id="B1C7Z7"/>
<sequence>MKEDSMKYKNIVKATFIERPNRFIANCKIGDTVETVHVKNTGRCRELLKKGAVVYLEKSDNPNRKTKYDLISVYKKDILFNMDSQIPNKVFKEALENKIINLEGFEGELFIKSESTYGNSRFDFYVESKEHKAYIEIKGVTLEEEGIAMFPDAPTLRGIKHINELVKAHKDGYEAYIIFIIQFKGAKYFTPNPVHDDFINALKKARENGVNILAFDCDITKNEIKASKKIDVKI</sequence>
<dbReference type="InterPro" id="IPR005224">
    <property type="entry name" value="SfsA"/>
</dbReference>
<reference evidence="4" key="2">
    <citation type="submission" date="2013-08" db="EMBL/GenBank/DDBJ databases">
        <title>Draft genome sequence of Anaerofustis stercorihominis (DSM 17244).</title>
        <authorList>
            <person name="Sudarsanam P."/>
            <person name="Ley R."/>
            <person name="Guruge J."/>
            <person name="Turnbaugh P.J."/>
            <person name="Mahowald M."/>
            <person name="Liep D."/>
            <person name="Gordon J."/>
        </authorList>
    </citation>
    <scope>NUCLEOTIDE SEQUENCE</scope>
    <source>
        <strain evidence="4">DSM 17244</strain>
    </source>
</reference>
<dbReference type="NCBIfam" id="TIGR00230">
    <property type="entry name" value="sfsA"/>
    <property type="match status" value="1"/>
</dbReference>
<feature type="domain" description="SfsA N-terminal OB" evidence="3">
    <location>
        <begin position="17"/>
        <end position="79"/>
    </location>
</feature>
<accession>B1C7Z7</accession>
<name>B1C7Z7_9FIRM</name>
<dbReference type="EMBL" id="ABIL02000005">
    <property type="protein sequence ID" value="EDS73134.1"/>
    <property type="molecule type" value="Genomic_DNA"/>
</dbReference>
<dbReference type="Pfam" id="PF03749">
    <property type="entry name" value="SfsA"/>
    <property type="match status" value="1"/>
</dbReference>
<evidence type="ECO:0000256" key="1">
    <source>
        <dbReference type="HAMAP-Rule" id="MF_00095"/>
    </source>
</evidence>
<dbReference type="CDD" id="cd22359">
    <property type="entry name" value="SfsA-like_bacterial"/>
    <property type="match status" value="1"/>
</dbReference>
<dbReference type="InterPro" id="IPR040452">
    <property type="entry name" value="SfsA_C"/>
</dbReference>
<dbReference type="Pfam" id="PF17746">
    <property type="entry name" value="SfsA_N"/>
    <property type="match status" value="1"/>
</dbReference>
<evidence type="ECO:0000313" key="4">
    <source>
        <dbReference type="EMBL" id="EDS73134.1"/>
    </source>
</evidence>
<dbReference type="HOGENOM" id="CLU_052299_1_0_9"/>
<feature type="domain" description="Sugar fermentation stimulation protein C-terminal" evidence="2">
    <location>
        <begin position="85"/>
        <end position="222"/>
    </location>
</feature>
<dbReference type="Gene3D" id="2.40.50.580">
    <property type="match status" value="1"/>
</dbReference>
<evidence type="ECO:0000259" key="2">
    <source>
        <dbReference type="Pfam" id="PF03749"/>
    </source>
</evidence>
<dbReference type="PANTHER" id="PTHR30545:SF2">
    <property type="entry name" value="SUGAR FERMENTATION STIMULATION PROTEIN A"/>
    <property type="match status" value="1"/>
</dbReference>
<comment type="caution">
    <text evidence="4">The sequence shown here is derived from an EMBL/GenBank/DDBJ whole genome shotgun (WGS) entry which is preliminary data.</text>
</comment>
<gene>
    <name evidence="1 4" type="primary">sfsA</name>
    <name evidence="4" type="ORF">ANASTE_00851</name>
</gene>
<comment type="similarity">
    <text evidence="1">Belongs to the SfsA family.</text>
</comment>
<proteinExistence type="inferred from homology"/>
<keyword evidence="5" id="KW-1185">Reference proteome</keyword>
<dbReference type="STRING" id="445971.ANASTE_00851"/>
<protein>
    <recommendedName>
        <fullName evidence="1">Sugar fermentation stimulation protein homolog</fullName>
    </recommendedName>
</protein>
<reference evidence="4" key="1">
    <citation type="submission" date="2008-01" db="EMBL/GenBank/DDBJ databases">
        <authorList>
            <person name="Fulton L."/>
            <person name="Clifton S."/>
            <person name="Fulton B."/>
            <person name="Xu J."/>
            <person name="Minx P."/>
            <person name="Pepin K.H."/>
            <person name="Johnson M."/>
            <person name="Thiruvilangam P."/>
            <person name="Bhonagiri V."/>
            <person name="Nash W.E."/>
            <person name="Mardis E.R."/>
            <person name="Wilson R.K."/>
        </authorList>
    </citation>
    <scope>NUCLEOTIDE SEQUENCE [LARGE SCALE GENOMIC DNA]</scope>
    <source>
        <strain evidence="4">DSM 17244</strain>
    </source>
</reference>